<feature type="signal peptide" evidence="2">
    <location>
        <begin position="1"/>
        <end position="19"/>
    </location>
</feature>
<keyword evidence="2" id="KW-0732">Signal</keyword>
<evidence type="ECO:0000256" key="1">
    <source>
        <dbReference type="SAM" id="MobiDB-lite"/>
    </source>
</evidence>
<organism evidence="4 5">
    <name type="scientific">Clytia hemisphaerica</name>
    <dbReference type="NCBI Taxonomy" id="252671"/>
    <lineage>
        <taxon>Eukaryota</taxon>
        <taxon>Metazoa</taxon>
        <taxon>Cnidaria</taxon>
        <taxon>Hydrozoa</taxon>
        <taxon>Hydroidolina</taxon>
        <taxon>Leptothecata</taxon>
        <taxon>Obeliida</taxon>
        <taxon>Clytiidae</taxon>
        <taxon>Clytia</taxon>
    </lineage>
</organism>
<evidence type="ECO:0000313" key="5">
    <source>
        <dbReference type="Proteomes" id="UP000594262"/>
    </source>
</evidence>
<evidence type="ECO:0000256" key="2">
    <source>
        <dbReference type="SAM" id="SignalP"/>
    </source>
</evidence>
<protein>
    <recommendedName>
        <fullName evidence="3">CTHRC1 C-terminal domain-containing protein</fullName>
    </recommendedName>
</protein>
<feature type="domain" description="CTHRC1 C-terminal" evidence="3">
    <location>
        <begin position="84"/>
        <end position="216"/>
    </location>
</feature>
<dbReference type="OrthoDB" id="5985978at2759"/>
<evidence type="ECO:0000313" key="4">
    <source>
        <dbReference type="EnsemblMetazoa" id="CLYHEMP011350.1"/>
    </source>
</evidence>
<name>A0A7M5VG73_9CNID</name>
<dbReference type="RefSeq" id="XP_066930896.1">
    <property type="nucleotide sequence ID" value="XM_067074795.1"/>
</dbReference>
<sequence length="225" mass="24571">MRQIILVITLLAILTLTQAMMKGSSAHGFNNYCGKDGRDGRDGKDGKDGIGKDGKDGRDGRNGINGKDGVNGKDGKNGKDGTAAKKNWKECAWYNIADDKDHGVVKSCSFKKNSTSTYMKVVVSSGMRITNCNQCCKRWFVTFDGHECAPVPIDGIVYMHEGTGNRYKNQHRPQVITGHCKISKSNIINVALNVGNCNGYGNVDAQTGWNSATRIQIEEVDEPQH</sequence>
<dbReference type="AlphaFoldDB" id="A0A7M5VG73"/>
<feature type="chain" id="PRO_5029707641" description="CTHRC1 C-terminal domain-containing protein" evidence="2">
    <location>
        <begin position="20"/>
        <end position="225"/>
    </location>
</feature>
<reference evidence="4" key="1">
    <citation type="submission" date="2021-01" db="UniProtKB">
        <authorList>
            <consortium name="EnsemblMetazoa"/>
        </authorList>
    </citation>
    <scope>IDENTIFICATION</scope>
</reference>
<dbReference type="EnsemblMetazoa" id="CLYHEMT011350.1">
    <property type="protein sequence ID" value="CLYHEMP011350.1"/>
    <property type="gene ID" value="CLYHEMG011350"/>
</dbReference>
<dbReference type="Proteomes" id="UP000594262">
    <property type="component" value="Unplaced"/>
</dbReference>
<proteinExistence type="predicted"/>
<keyword evidence="5" id="KW-1185">Reference proteome</keyword>
<dbReference type="InterPro" id="IPR057873">
    <property type="entry name" value="CTHRC1_C"/>
</dbReference>
<evidence type="ECO:0000259" key="3">
    <source>
        <dbReference type="Pfam" id="PF25815"/>
    </source>
</evidence>
<feature type="region of interest" description="Disordered" evidence="1">
    <location>
        <begin position="40"/>
        <end position="81"/>
    </location>
</feature>
<feature type="compositionally biased region" description="Basic and acidic residues" evidence="1">
    <location>
        <begin position="40"/>
        <end position="61"/>
    </location>
</feature>
<feature type="compositionally biased region" description="Basic and acidic residues" evidence="1">
    <location>
        <begin position="70"/>
        <end position="81"/>
    </location>
</feature>
<dbReference type="GeneID" id="136818456"/>
<accession>A0A7M5VG73</accession>
<dbReference type="Pfam" id="PF25815">
    <property type="entry name" value="CTHRC1_C"/>
    <property type="match status" value="1"/>
</dbReference>